<dbReference type="GO" id="GO:0055088">
    <property type="term" value="P:lipid homeostasis"/>
    <property type="evidence" value="ECO:0007669"/>
    <property type="project" value="InterPro"/>
</dbReference>
<dbReference type="Proteomes" id="UP000290900">
    <property type="component" value="Unassembled WGS sequence"/>
</dbReference>
<dbReference type="GO" id="GO:0006998">
    <property type="term" value="P:nuclear envelope organization"/>
    <property type="evidence" value="ECO:0007669"/>
    <property type="project" value="InterPro"/>
</dbReference>
<evidence type="ECO:0000259" key="3">
    <source>
        <dbReference type="SMART" id="SM01042"/>
    </source>
</evidence>
<organism evidence="4 5">
    <name type="scientific">Brettanomyces naardenensis</name>
    <name type="common">Yeast</name>
    <dbReference type="NCBI Taxonomy" id="13370"/>
    <lineage>
        <taxon>Eukaryota</taxon>
        <taxon>Fungi</taxon>
        <taxon>Dikarya</taxon>
        <taxon>Ascomycota</taxon>
        <taxon>Saccharomycotina</taxon>
        <taxon>Pichiomycetes</taxon>
        <taxon>Pichiales</taxon>
        <taxon>Pichiaceae</taxon>
        <taxon>Brettanomyces</taxon>
    </lineage>
</organism>
<dbReference type="GO" id="GO:0031965">
    <property type="term" value="C:nuclear membrane"/>
    <property type="evidence" value="ECO:0007669"/>
    <property type="project" value="InterPro"/>
</dbReference>
<keyword evidence="2" id="KW-1133">Transmembrane helix</keyword>
<evidence type="ECO:0000313" key="4">
    <source>
        <dbReference type="EMBL" id="VEU21254.1"/>
    </source>
</evidence>
<evidence type="ECO:0000256" key="1">
    <source>
        <dbReference type="SAM" id="MobiDB-lite"/>
    </source>
</evidence>
<name>A0A448YJY5_BRENA</name>
<dbReference type="InterPro" id="IPR040202">
    <property type="entry name" value="Brl1/Brr6"/>
</dbReference>
<dbReference type="PANTHER" id="PTHR28136">
    <property type="entry name" value="NUCLEUS EXPORT PROTEIN BRR6"/>
    <property type="match status" value="1"/>
</dbReference>
<dbReference type="EMBL" id="CAACVR010000011">
    <property type="protein sequence ID" value="VEU21254.1"/>
    <property type="molecule type" value="Genomic_DNA"/>
</dbReference>
<feature type="transmembrane region" description="Helical" evidence="2">
    <location>
        <begin position="318"/>
        <end position="336"/>
    </location>
</feature>
<dbReference type="Pfam" id="PF10104">
    <property type="entry name" value="Brr6_like_C_C"/>
    <property type="match status" value="1"/>
</dbReference>
<keyword evidence="2" id="KW-0472">Membrane</keyword>
<proteinExistence type="predicted"/>
<feature type="region of interest" description="Disordered" evidence="1">
    <location>
        <begin position="132"/>
        <end position="183"/>
    </location>
</feature>
<dbReference type="OrthoDB" id="5961at2759"/>
<dbReference type="InterPro" id="IPR018767">
    <property type="entry name" value="Brl1/Brr6_dom"/>
</dbReference>
<keyword evidence="2" id="KW-0812">Transmembrane</keyword>
<protein>
    <submittedName>
        <fullName evidence="4">DEKNAAC102153</fullName>
    </submittedName>
</protein>
<feature type="transmembrane region" description="Helical" evidence="2">
    <location>
        <begin position="209"/>
        <end position="232"/>
    </location>
</feature>
<reference evidence="4 5" key="1">
    <citation type="submission" date="2018-12" db="EMBL/GenBank/DDBJ databases">
        <authorList>
            <person name="Tiukova I."/>
            <person name="Dainat J."/>
        </authorList>
    </citation>
    <scope>NUCLEOTIDE SEQUENCE [LARGE SCALE GENOMIC DNA]</scope>
</reference>
<keyword evidence="5" id="KW-1185">Reference proteome</keyword>
<evidence type="ECO:0000256" key="2">
    <source>
        <dbReference type="SAM" id="Phobius"/>
    </source>
</evidence>
<dbReference type="AlphaFoldDB" id="A0A448YJY5"/>
<feature type="domain" description="Brl1/Brr6" evidence="3">
    <location>
        <begin position="207"/>
        <end position="340"/>
    </location>
</feature>
<dbReference type="PANTHER" id="PTHR28136:SF1">
    <property type="entry name" value="NUCLEUS EXPORT PROTEIN BRL1"/>
    <property type="match status" value="1"/>
</dbReference>
<dbReference type="SMART" id="SM01042">
    <property type="entry name" value="Brr6_like_C_C"/>
    <property type="match status" value="1"/>
</dbReference>
<evidence type="ECO:0000313" key="5">
    <source>
        <dbReference type="Proteomes" id="UP000290900"/>
    </source>
</evidence>
<dbReference type="STRING" id="13370.A0A448YJY5"/>
<dbReference type="InParanoid" id="A0A448YJY5"/>
<feature type="region of interest" description="Disordered" evidence="1">
    <location>
        <begin position="1"/>
        <end position="28"/>
    </location>
</feature>
<sequence length="455" mass="51540">MSDTVSSTPASTPHSSTHSNSNLLTTSGLSEIKLTPIKNLKDVPSPNRKELTETLRKAEIGQTLLPETLKFPESMFTLQRKMAFPQASSSPKRNSGVSVSFFNSQPGLRISRTRDGTLNPVKGAYNVFDKRMASNTTSPGRKRKRIPTPDNMEIENRTRDQTISVEGEPMEPSEPQERQKEEKPAVHSAFYLFTQKLLTDPQCVTNLTLIIQILLNALVFATFIVVIFLCFLSVKRDVDRKVQTYMNDLVHQINGCRRDYLRNNCAPEMRVPALENSCNEWDNCMSQDPESVITSVAYFEIMAECMNAFFHNLSFRTLFGLAVLLFFSVVLPNLLFNKFRSTNGTTTNNTYYNITHDQSTQQSPVRIIDQSQIVGTPQRLLDNNASNLNNSTIFFTPTQGDEIRSVLTPSPTRKKGSELKTSSVRFNPNVSYSFYDNDDTNYMDASPTIRRRNRY</sequence>
<accession>A0A448YJY5</accession>
<gene>
    <name evidence="4" type="ORF">BRENAR_LOCUS1989</name>
</gene>
<feature type="compositionally biased region" description="Low complexity" evidence="1">
    <location>
        <begin position="1"/>
        <end position="27"/>
    </location>
</feature>